<reference evidence="4" key="1">
    <citation type="submission" date="2021-02" db="EMBL/GenBank/DDBJ databases">
        <authorList>
            <person name="Nowell W R."/>
        </authorList>
    </citation>
    <scope>NUCLEOTIDE SEQUENCE</scope>
</reference>
<feature type="transmembrane region" description="Helical" evidence="2">
    <location>
        <begin position="1161"/>
        <end position="1185"/>
    </location>
</feature>
<comment type="caution">
    <text evidence="1">Lacks conserved residue(s) required for the propagation of feature annotation.</text>
</comment>
<organism evidence="4 7">
    <name type="scientific">Adineta steineri</name>
    <dbReference type="NCBI Taxonomy" id="433720"/>
    <lineage>
        <taxon>Eukaryota</taxon>
        <taxon>Metazoa</taxon>
        <taxon>Spiralia</taxon>
        <taxon>Gnathifera</taxon>
        <taxon>Rotifera</taxon>
        <taxon>Eurotatoria</taxon>
        <taxon>Bdelloidea</taxon>
        <taxon>Adinetida</taxon>
        <taxon>Adinetidae</taxon>
        <taxon>Adineta</taxon>
    </lineage>
</organism>
<dbReference type="OrthoDB" id="2121937at2759"/>
<evidence type="ECO:0000313" key="6">
    <source>
        <dbReference type="Proteomes" id="UP000663832"/>
    </source>
</evidence>
<dbReference type="GO" id="GO:0016020">
    <property type="term" value="C:membrane"/>
    <property type="evidence" value="ECO:0007669"/>
    <property type="project" value="TreeGrafter"/>
</dbReference>
<feature type="transmembrane region" description="Helical" evidence="2">
    <location>
        <begin position="799"/>
        <end position="817"/>
    </location>
</feature>
<evidence type="ECO:0000256" key="2">
    <source>
        <dbReference type="SAM" id="Phobius"/>
    </source>
</evidence>
<gene>
    <name evidence="4" type="ORF">BJG266_LOCUS43603</name>
    <name evidence="5" type="ORF">QVE165_LOCUS60538</name>
</gene>
<dbReference type="PANTHER" id="PTHR10877">
    <property type="entry name" value="POLYCYSTIN FAMILY MEMBER"/>
    <property type="match status" value="1"/>
</dbReference>
<feature type="transmembrane region" description="Helical" evidence="2">
    <location>
        <begin position="1047"/>
        <end position="1070"/>
    </location>
</feature>
<name>A0A815TNG3_9BILA</name>
<evidence type="ECO:0000256" key="1">
    <source>
        <dbReference type="PROSITE-ProRule" id="PRU00152"/>
    </source>
</evidence>
<dbReference type="GO" id="GO:0005262">
    <property type="term" value="F:calcium channel activity"/>
    <property type="evidence" value="ECO:0007669"/>
    <property type="project" value="TreeGrafter"/>
</dbReference>
<dbReference type="FunFam" id="2.60.60.20:FF:000034">
    <property type="entry name" value="Pkd1l2, putative"/>
    <property type="match status" value="1"/>
</dbReference>
<keyword evidence="2" id="KW-0812">Transmembrane</keyword>
<feature type="transmembrane region" description="Helical" evidence="2">
    <location>
        <begin position="1116"/>
        <end position="1141"/>
    </location>
</feature>
<dbReference type="Proteomes" id="UP000663877">
    <property type="component" value="Unassembled WGS sequence"/>
</dbReference>
<dbReference type="Gene3D" id="2.60.60.20">
    <property type="entry name" value="PLAT/LH2 domain"/>
    <property type="match status" value="1"/>
</dbReference>
<dbReference type="SUPFAM" id="SSF49723">
    <property type="entry name" value="Lipase/lipooxygenase domain (PLAT/LH2 domain)"/>
    <property type="match status" value="1"/>
</dbReference>
<dbReference type="Pfam" id="PF01477">
    <property type="entry name" value="PLAT"/>
    <property type="match status" value="1"/>
</dbReference>
<dbReference type="AlphaFoldDB" id="A0A815TNG3"/>
<feature type="non-terminal residue" evidence="4">
    <location>
        <position position="1"/>
    </location>
</feature>
<proteinExistence type="predicted"/>
<evidence type="ECO:0000313" key="7">
    <source>
        <dbReference type="Proteomes" id="UP000663877"/>
    </source>
</evidence>
<dbReference type="EMBL" id="CAJNOM010003540">
    <property type="protein sequence ID" value="CAF1646724.1"/>
    <property type="molecule type" value="Genomic_DNA"/>
</dbReference>
<dbReference type="PROSITE" id="PS50095">
    <property type="entry name" value="PLAT"/>
    <property type="match status" value="1"/>
</dbReference>
<feature type="transmembrane region" description="Helical" evidence="2">
    <location>
        <begin position="1007"/>
        <end position="1027"/>
    </location>
</feature>
<dbReference type="PANTHER" id="PTHR10877:SF150">
    <property type="entry name" value="REJ DOMAIN-CONTAINING PROTEIN"/>
    <property type="match status" value="1"/>
</dbReference>
<dbReference type="GO" id="GO:0050982">
    <property type="term" value="P:detection of mechanical stimulus"/>
    <property type="evidence" value="ECO:0007669"/>
    <property type="project" value="TreeGrafter"/>
</dbReference>
<dbReference type="InterPro" id="IPR036392">
    <property type="entry name" value="PLAT/LH2_dom_sf"/>
</dbReference>
<dbReference type="InterPro" id="IPR001024">
    <property type="entry name" value="PLAT/LH2_dom"/>
</dbReference>
<dbReference type="EMBL" id="CAJNOI010003192">
    <property type="protein sequence ID" value="CAF1508874.1"/>
    <property type="molecule type" value="Genomic_DNA"/>
</dbReference>
<dbReference type="Proteomes" id="UP000663832">
    <property type="component" value="Unassembled WGS sequence"/>
</dbReference>
<evidence type="ECO:0000313" key="4">
    <source>
        <dbReference type="EMBL" id="CAF1508874.1"/>
    </source>
</evidence>
<keyword evidence="2" id="KW-1133">Transmembrane helix</keyword>
<sequence length="1218" mass="138845">RKPGSTAKLQLVNPTTQVALFSICTGNCSTIQNITWNIYYGASNSSSNVTQWTLFNQTTFYQNIWFFGANTTNFTAINQLFLSNSQLDLWRFEVVYRFVSETSSSSLNFVINQPPFNGSCSTNPHNGTTSSLFTISCPDWFDEDGIKDYSLYIWTTDQTERMMIAFSQVPTFQVHLPAGLLHMMIYIRDTLDCVAQFNMSSISVTTDFDTINDLINNIQNSTTNSFMRILAGGNQNLVGQVIVSVSQQFNKMNNESIDNAVLNGIPATSISISSLESQYSQGNFTSLNGSALIAYKKELNSLANVRDQLIKYMVDPQVFDANSLKLQSLSLAQFTESTNQLTRTVLMLVSNKCYQLSLALRSMATQISYEDVQIITTQLTQCATNILSAVNGPLQERILVLDLDSSRATAFPTDYDTDIESEWSNPNLFADGNDFSWETIEKDRNAYYQQQLANTISNQTNEIISLLTSTLNIHINIGQNLTINTPSTFMSLETISIETLSNKQIQQVGNAQINIPEHFNSSISNNSTVMLRSRMEPLAVYGSSKSQLANTNVSTSISLSVVDRNGNVVTIKTNETHPIEIIIPHDLNLIIPLMIIQNVTSINSTFHNQLFSFHYINITNTLPISAHIGIHPLETNISYLFIYKFDQIPQLNTSINQIDGWTVFCPFNLTNESMYTYFINNQQTFGHQSIIFGLRELNSTEFRDFCINSSTVNPPTTDFKFNFTSNYELRIYTSGCYYLDQNNQWKSDGLIVGPLTNHYETQCFSTHLTTFASGFRVLPEPVNWNYVFANADFLRNKTIYLTVICVSVIYLILLVYARLKDKRDLEKLGVTSLLDNHKSDQYFYQIIVFTSRRKDAGTKSKVHFVLSGDSDTTHIRTFADPHRQIFQRGGIDAFIMTVPKSLGLLNYIHIWHDNTGGGSSSSWFLKYLIVRDLQTMEKYYFICQRWLAVEKDDGKIERLLPIANEIEKNQFSYILSKKAYHNVSDSHLWFSIFSRPSSNKFTRIQRCTCCFVLLFLSMFLNIMYYDLSNQAKSTNNTNSLSIGPLHIASQQILIGMIVELLSIVPSLLLVQFFRRIRSRQQQISPLHQTLYKMKSHLKMFAKFENERKKKSEKLTFPWWCLFIAYGLCIILVGMSILFIIARGIEFGDLKTKQWLTSVLSGFFSSILLTQPVKILCLTIFFAFFCRNTNDNEETKHYLDGNEVNFDNDFEDYPQQVEV</sequence>
<dbReference type="SMART" id="SM00308">
    <property type="entry name" value="LH2"/>
    <property type="match status" value="1"/>
</dbReference>
<accession>A0A815TNG3</accession>
<evidence type="ECO:0000313" key="5">
    <source>
        <dbReference type="EMBL" id="CAF1646724.1"/>
    </source>
</evidence>
<protein>
    <recommendedName>
        <fullName evidence="3">PLAT domain-containing protein</fullName>
    </recommendedName>
</protein>
<dbReference type="InterPro" id="IPR051223">
    <property type="entry name" value="Polycystin"/>
</dbReference>
<keyword evidence="6" id="KW-1185">Reference proteome</keyword>
<keyword evidence="2" id="KW-0472">Membrane</keyword>
<comment type="caution">
    <text evidence="4">The sequence shown here is derived from an EMBL/GenBank/DDBJ whole genome shotgun (WGS) entry which is preliminary data.</text>
</comment>
<evidence type="ECO:0000259" key="3">
    <source>
        <dbReference type="PROSITE" id="PS50095"/>
    </source>
</evidence>
<feature type="domain" description="PLAT" evidence="3">
    <location>
        <begin position="842"/>
        <end position="961"/>
    </location>
</feature>